<comment type="caution">
    <text evidence="1">The sequence shown here is derived from an EMBL/GenBank/DDBJ whole genome shotgun (WGS) entry which is preliminary data.</text>
</comment>
<proteinExistence type="predicted"/>
<evidence type="ECO:0000313" key="1">
    <source>
        <dbReference type="EMBL" id="KAB0803502.1"/>
    </source>
</evidence>
<dbReference type="Gene3D" id="3.80.10.10">
    <property type="entry name" value="Ribonuclease Inhibitor"/>
    <property type="match status" value="1"/>
</dbReference>
<name>A0A5N4B1M5_PHOPY</name>
<dbReference type="InterPro" id="IPR032675">
    <property type="entry name" value="LRR_dom_sf"/>
</dbReference>
<dbReference type="EMBL" id="VVIM01000001">
    <property type="protein sequence ID" value="KAB0803502.1"/>
    <property type="molecule type" value="Genomic_DNA"/>
</dbReference>
<reference evidence="1 2" key="1">
    <citation type="journal article" date="2018" name="Elife">
        <title>Firefly genomes illuminate parallel origins of bioluminescence in beetles.</title>
        <authorList>
            <person name="Fallon T.R."/>
            <person name="Lower S.E."/>
            <person name="Chang C.H."/>
            <person name="Bessho-Uehara M."/>
            <person name="Martin G.J."/>
            <person name="Bewick A.J."/>
            <person name="Behringer M."/>
            <person name="Debat H.J."/>
            <person name="Wong I."/>
            <person name="Day J.C."/>
            <person name="Suvorov A."/>
            <person name="Silva C.J."/>
            <person name="Stanger-Hall K.F."/>
            <person name="Hall D.W."/>
            <person name="Schmitz R.J."/>
            <person name="Nelson D.R."/>
            <person name="Lewis S.M."/>
            <person name="Shigenobu S."/>
            <person name="Bybee S.M."/>
            <person name="Larracuente A.M."/>
            <person name="Oba Y."/>
            <person name="Weng J.K."/>
        </authorList>
    </citation>
    <scope>NUCLEOTIDE SEQUENCE [LARGE SCALE GENOMIC DNA]</scope>
    <source>
        <strain evidence="1">1611_PpyrPB1</strain>
        <tissue evidence="1">Whole body</tissue>
    </source>
</reference>
<dbReference type="Proteomes" id="UP000327044">
    <property type="component" value="Unassembled WGS sequence"/>
</dbReference>
<dbReference type="FunCoup" id="A0A5N4B1M5">
    <property type="interactions" value="2"/>
</dbReference>
<organism evidence="1 2">
    <name type="scientific">Photinus pyralis</name>
    <name type="common">Common eastern firefly</name>
    <name type="synonym">Lampyris pyralis</name>
    <dbReference type="NCBI Taxonomy" id="7054"/>
    <lineage>
        <taxon>Eukaryota</taxon>
        <taxon>Metazoa</taxon>
        <taxon>Ecdysozoa</taxon>
        <taxon>Arthropoda</taxon>
        <taxon>Hexapoda</taxon>
        <taxon>Insecta</taxon>
        <taxon>Pterygota</taxon>
        <taxon>Neoptera</taxon>
        <taxon>Endopterygota</taxon>
        <taxon>Coleoptera</taxon>
        <taxon>Polyphaga</taxon>
        <taxon>Elateriformia</taxon>
        <taxon>Elateroidea</taxon>
        <taxon>Lampyridae</taxon>
        <taxon>Lampyrinae</taxon>
        <taxon>Photinus</taxon>
    </lineage>
</organism>
<evidence type="ECO:0000313" key="2">
    <source>
        <dbReference type="Proteomes" id="UP000327044"/>
    </source>
</evidence>
<dbReference type="SUPFAM" id="SSF52047">
    <property type="entry name" value="RNI-like"/>
    <property type="match status" value="2"/>
</dbReference>
<keyword evidence="2" id="KW-1185">Reference proteome</keyword>
<dbReference type="InParanoid" id="A0A5N4B1M5"/>
<gene>
    <name evidence="1" type="ORF">PPYR_00472</name>
</gene>
<accession>A0A5N4B1M5</accession>
<sequence length="724" mass="80885">MSPKKIVNHLQGICVHRVFNIVVHALSEETGVHNKNVEKYFANSTFLVLQDLLKYILNSENLDAATRFNCLKVLLRRNVQVLETGIFPYSYYVKILQVIIKSGTGIQQLNLKGLWVHDQPELLEEVLRRLKNLKVLIIPHIAGDFILKPISECGQLTVLDISGECFFSAVELSSFKSSSIKVLIIGSYGKRFLCEPEDKSSEVLADIIENLPNLTAIRTYSFVGSSLCRIYERNPEFSSKLLYLRDTSTTTEAGKALVRMCSGLESLYLDFPNEGVLSSIKYLKRITTLKLSRFEYDELVDYLQDGGEALRELHLYNTRHVAVDVSYISLVCPNVVHLDLYRLSLTLTQTDSYFMCLQSIDILYCNVDDFIVRYILTNCPFLRRFIVGDILRVTDGDLFRLCAECELLYLEELWFSCAKYLTTTSVQLLMGHCPKLKSLGQLTGWDVSPDDIVYLRSVISSSNNDLSFVVEEVTECSFDYLIPVVALTETLPTDTVPMQLSKALNGNCCLLNKLSRLTCSDGDDTMRLVAIQSVIYNCECNTACLGLTNKVRQSSTLRTALKACKQFQGSLIGASGIVVSHGGRTIIVFQSNVNILGTIPSDIVLCSKLSGENLSGASFLLRKTYENESWGISDRVQGEGGMTCFMGEFCEVRCSEVEVSASVSFCWSKLLASEKDDLLRVGTPFENIPSLIIRAEFCTGEYTEKHLPEANLLGASIPGANIPK</sequence>
<dbReference type="AlphaFoldDB" id="A0A5N4B1M5"/>
<protein>
    <submittedName>
        <fullName evidence="1">Uncharacterized protein</fullName>
    </submittedName>
</protein>